<evidence type="ECO:0000313" key="2">
    <source>
        <dbReference type="EMBL" id="PSN72879.1"/>
    </source>
</evidence>
<evidence type="ECO:0000313" key="3">
    <source>
        <dbReference type="Proteomes" id="UP000240883"/>
    </source>
</evidence>
<dbReference type="PANTHER" id="PTHR38703:SF1">
    <property type="entry name" value="ALLERGEN"/>
    <property type="match status" value="1"/>
</dbReference>
<dbReference type="Proteomes" id="UP000240883">
    <property type="component" value="Unassembled WGS sequence"/>
</dbReference>
<dbReference type="AlphaFoldDB" id="A0A2T2P5G8"/>
<dbReference type="EMBL" id="KZ678129">
    <property type="protein sequence ID" value="PSN72879.1"/>
    <property type="molecule type" value="Genomic_DNA"/>
</dbReference>
<keyword evidence="3" id="KW-1185">Reference proteome</keyword>
<protein>
    <submittedName>
        <fullName evidence="2">Uncharacterized protein</fullName>
    </submittedName>
</protein>
<dbReference type="OrthoDB" id="5325276at2759"/>
<sequence>MGRLRLPHIREVLKGGKDDERNSRSSTESLEEGSVSKPQAGKYDDRPPSLEGIVDLSDTEDSDHSTRWAAAVTHEIIKPIEHHIREERIYREIHNHDVYHRIQPVREIEILPARHFVRDSDGDLNEVSAEQLPGCTGQNQRWAIVENQPPRSSSPKKSTRLSTPEVIQDKTYTTQEGLEKRSTTIRHPRTLEDMSSHKGPALTLRFRNPTPDGIFSRTIKDEHTTE</sequence>
<gene>
    <name evidence="2" type="ORF">BS50DRAFT_582494</name>
</gene>
<feature type="compositionally biased region" description="Basic and acidic residues" evidence="1">
    <location>
        <begin position="8"/>
        <end position="23"/>
    </location>
</feature>
<name>A0A2T2P5G8_CORCC</name>
<dbReference type="PANTHER" id="PTHR38703">
    <property type="entry name" value="CHROMOSOME 8, WHOLE GENOME SHOTGUN SEQUENCE"/>
    <property type="match status" value="1"/>
</dbReference>
<reference evidence="2 3" key="1">
    <citation type="journal article" date="2018" name="Front. Microbiol.">
        <title>Genome-Wide Analysis of Corynespora cassiicola Leaf Fall Disease Putative Effectors.</title>
        <authorList>
            <person name="Lopez D."/>
            <person name="Ribeiro S."/>
            <person name="Label P."/>
            <person name="Fumanal B."/>
            <person name="Venisse J.S."/>
            <person name="Kohler A."/>
            <person name="de Oliveira R.R."/>
            <person name="Labutti K."/>
            <person name="Lipzen A."/>
            <person name="Lail K."/>
            <person name="Bauer D."/>
            <person name="Ohm R.A."/>
            <person name="Barry K.W."/>
            <person name="Spatafora J."/>
            <person name="Grigoriev I.V."/>
            <person name="Martin F.M."/>
            <person name="Pujade-Renaud V."/>
        </authorList>
    </citation>
    <scope>NUCLEOTIDE SEQUENCE [LARGE SCALE GENOMIC DNA]</scope>
    <source>
        <strain evidence="2 3">Philippines</strain>
    </source>
</reference>
<feature type="region of interest" description="Disordered" evidence="1">
    <location>
        <begin position="1"/>
        <end position="63"/>
    </location>
</feature>
<organism evidence="2 3">
    <name type="scientific">Corynespora cassiicola Philippines</name>
    <dbReference type="NCBI Taxonomy" id="1448308"/>
    <lineage>
        <taxon>Eukaryota</taxon>
        <taxon>Fungi</taxon>
        <taxon>Dikarya</taxon>
        <taxon>Ascomycota</taxon>
        <taxon>Pezizomycotina</taxon>
        <taxon>Dothideomycetes</taxon>
        <taxon>Pleosporomycetidae</taxon>
        <taxon>Pleosporales</taxon>
        <taxon>Corynesporascaceae</taxon>
        <taxon>Corynespora</taxon>
    </lineage>
</organism>
<evidence type="ECO:0000256" key="1">
    <source>
        <dbReference type="SAM" id="MobiDB-lite"/>
    </source>
</evidence>
<proteinExistence type="predicted"/>
<feature type="region of interest" description="Disordered" evidence="1">
    <location>
        <begin position="171"/>
        <end position="226"/>
    </location>
</feature>
<accession>A0A2T2P5G8</accession>